<keyword evidence="3" id="KW-1185">Reference proteome</keyword>
<dbReference type="PANTHER" id="PTHR11735">
    <property type="entry name" value="TRNA N6-ADENOSINE THREONYLCARBAMOYLTRANSFERASE"/>
    <property type="match status" value="1"/>
</dbReference>
<evidence type="ECO:0000313" key="3">
    <source>
        <dbReference type="Proteomes" id="UP000515237"/>
    </source>
</evidence>
<dbReference type="InterPro" id="IPR000905">
    <property type="entry name" value="Gcp-like_dom"/>
</dbReference>
<dbReference type="EMBL" id="CP055156">
    <property type="protein sequence ID" value="QNF35314.1"/>
    <property type="molecule type" value="Genomic_DNA"/>
</dbReference>
<dbReference type="InterPro" id="IPR022496">
    <property type="entry name" value="T6A_TsaB"/>
</dbReference>
<dbReference type="PANTHER" id="PTHR11735:SF11">
    <property type="entry name" value="TRNA THREONYLCARBAMOYLADENOSINE BIOSYNTHESIS PROTEIN TSAB"/>
    <property type="match status" value="1"/>
</dbReference>
<feature type="domain" description="Gcp-like" evidence="1">
    <location>
        <begin position="33"/>
        <end position="137"/>
    </location>
</feature>
<reference evidence="2 3" key="1">
    <citation type="journal article" date="2018" name="Int. J. Syst. Evol. Microbiol.">
        <title>Adhaeribacter swui sp. nov., isolated from wet mud.</title>
        <authorList>
            <person name="Kim D.U."/>
            <person name="Kim K.W."/>
            <person name="Kang M.S."/>
            <person name="Kim J.Y."/>
            <person name="Jang J.H."/>
            <person name="Kim M.K."/>
        </authorList>
    </citation>
    <scope>NUCLEOTIDE SEQUENCE [LARGE SCALE GENOMIC DNA]</scope>
    <source>
        <strain evidence="2 3">KCTC 52873</strain>
    </source>
</reference>
<accession>A0A7G7GDT0</accession>
<evidence type="ECO:0000313" key="2">
    <source>
        <dbReference type="EMBL" id="QNF35314.1"/>
    </source>
</evidence>
<dbReference type="KEGG" id="aswu:HUW51_22315"/>
<dbReference type="Gene3D" id="3.30.420.40">
    <property type="match status" value="2"/>
</dbReference>
<dbReference type="AlphaFoldDB" id="A0A7G7GDT0"/>
<organism evidence="2 3">
    <name type="scientific">Adhaeribacter swui</name>
    <dbReference type="NCBI Taxonomy" id="2086471"/>
    <lineage>
        <taxon>Bacteria</taxon>
        <taxon>Pseudomonadati</taxon>
        <taxon>Bacteroidota</taxon>
        <taxon>Cytophagia</taxon>
        <taxon>Cytophagales</taxon>
        <taxon>Hymenobacteraceae</taxon>
        <taxon>Adhaeribacter</taxon>
    </lineage>
</organism>
<dbReference type="RefSeq" id="WP_185271805.1">
    <property type="nucleotide sequence ID" value="NZ_CP055156.1"/>
</dbReference>
<dbReference type="NCBIfam" id="TIGR03725">
    <property type="entry name" value="T6A_YeaZ"/>
    <property type="match status" value="1"/>
</dbReference>
<dbReference type="GO" id="GO:0005829">
    <property type="term" value="C:cytosol"/>
    <property type="evidence" value="ECO:0007669"/>
    <property type="project" value="TreeGrafter"/>
</dbReference>
<dbReference type="Pfam" id="PF00814">
    <property type="entry name" value="TsaD"/>
    <property type="match status" value="1"/>
</dbReference>
<gene>
    <name evidence="2" type="primary">tsaB</name>
    <name evidence="2" type="ORF">HUW51_22315</name>
</gene>
<dbReference type="CDD" id="cd24032">
    <property type="entry name" value="ASKHA_NBD_TsaB"/>
    <property type="match status" value="1"/>
</dbReference>
<protein>
    <submittedName>
        <fullName evidence="2">tRNA (Adenosine(37)-N6)-threonylcarbamoyltransferase complex dimerization subunit type 1 TsaB</fullName>
    </submittedName>
</protein>
<dbReference type="SUPFAM" id="SSF53067">
    <property type="entry name" value="Actin-like ATPase domain"/>
    <property type="match status" value="2"/>
</dbReference>
<name>A0A7G7GDT0_9BACT</name>
<dbReference type="GO" id="GO:0002949">
    <property type="term" value="P:tRNA threonylcarbamoyladenosine modification"/>
    <property type="evidence" value="ECO:0007669"/>
    <property type="project" value="InterPro"/>
</dbReference>
<dbReference type="InterPro" id="IPR043129">
    <property type="entry name" value="ATPase_NBD"/>
</dbReference>
<keyword evidence="2" id="KW-0808">Transferase</keyword>
<proteinExistence type="predicted"/>
<evidence type="ECO:0000259" key="1">
    <source>
        <dbReference type="Pfam" id="PF00814"/>
    </source>
</evidence>
<sequence>MAILLAIETSSSICSVALFHDQQLLALSELQIEKSHSSHITVLINQMIANCNLSMMDISAVAVSSGPGSYTGLRIGTSIAKGLCFSLNLPLLEVSTLHALASAQIQITPQAEKFLFCPMLDARRMEVYTCIVNHLGEEQFPIKPVILSSSTFEEYLVKQPILFFGSGATKFQTLIGNHSNGIFVHSLPISAKYMGAIAYHKFNTQQYEDVAYYEPFYLKEVYITSGTKLS</sequence>
<dbReference type="GO" id="GO:0016740">
    <property type="term" value="F:transferase activity"/>
    <property type="evidence" value="ECO:0007669"/>
    <property type="project" value="UniProtKB-KW"/>
</dbReference>
<dbReference type="Proteomes" id="UP000515237">
    <property type="component" value="Chromosome"/>
</dbReference>